<comment type="catalytic activity">
    <reaction evidence="8">
        <text>glyoxylate + acetyl-CoA + H2O = (S)-malate + CoA + H(+)</text>
        <dbReference type="Rhea" id="RHEA:18181"/>
        <dbReference type="ChEBI" id="CHEBI:15377"/>
        <dbReference type="ChEBI" id="CHEBI:15378"/>
        <dbReference type="ChEBI" id="CHEBI:15589"/>
        <dbReference type="ChEBI" id="CHEBI:36655"/>
        <dbReference type="ChEBI" id="CHEBI:57287"/>
        <dbReference type="ChEBI" id="CHEBI:57288"/>
        <dbReference type="EC" id="2.3.3.9"/>
    </reaction>
</comment>
<dbReference type="Pfam" id="PF01274">
    <property type="entry name" value="MS_TIM-barrel"/>
    <property type="match status" value="1"/>
</dbReference>
<dbReference type="CDD" id="cd00727">
    <property type="entry name" value="malate_synt_A"/>
    <property type="match status" value="1"/>
</dbReference>
<feature type="domain" description="Malate synthase C-terminal" evidence="12">
    <location>
        <begin position="423"/>
        <end position="533"/>
    </location>
</feature>
<feature type="active site" description="Proton acceptor" evidence="9">
    <location>
        <position position="175"/>
    </location>
</feature>
<accession>A0AAV5RI45</accession>
<dbReference type="EMBL" id="BTGC01000003">
    <property type="protein sequence ID" value="GMM50677.1"/>
    <property type="molecule type" value="Genomic_DNA"/>
</dbReference>
<dbReference type="SUPFAM" id="SSF51645">
    <property type="entry name" value="Malate synthase G"/>
    <property type="match status" value="1"/>
</dbReference>
<feature type="domain" description="Malate synthase N-terminal" evidence="11">
    <location>
        <begin position="13"/>
        <end position="73"/>
    </location>
</feature>
<comment type="subcellular location">
    <subcellularLocation>
        <location evidence="1">Peroxisome</location>
    </subcellularLocation>
</comment>
<gene>
    <name evidence="13" type="ORF">DASB73_016350</name>
</gene>
<dbReference type="InterPro" id="IPR006252">
    <property type="entry name" value="Malate_synthA"/>
</dbReference>
<dbReference type="PANTHER" id="PTHR42902:SF1">
    <property type="entry name" value="MALATE SYNTHASE 1-RELATED"/>
    <property type="match status" value="1"/>
</dbReference>
<dbReference type="GO" id="GO:0005782">
    <property type="term" value="C:peroxisomal matrix"/>
    <property type="evidence" value="ECO:0007669"/>
    <property type="project" value="TreeGrafter"/>
</dbReference>
<evidence type="ECO:0000259" key="10">
    <source>
        <dbReference type="Pfam" id="PF01274"/>
    </source>
</evidence>
<keyword evidence="4" id="KW-0329">Glyoxylate bypass</keyword>
<dbReference type="Gene3D" id="1.20.1220.12">
    <property type="entry name" value="Malate synthase, domain III"/>
    <property type="match status" value="1"/>
</dbReference>
<evidence type="ECO:0000256" key="6">
    <source>
        <dbReference type="ARBA" id="ARBA00022679"/>
    </source>
</evidence>
<evidence type="ECO:0000256" key="3">
    <source>
        <dbReference type="ARBA" id="ARBA00012636"/>
    </source>
</evidence>
<dbReference type="Gene3D" id="3.20.20.360">
    <property type="entry name" value="Malate synthase, domain 3"/>
    <property type="match status" value="1"/>
</dbReference>
<evidence type="ECO:0000259" key="11">
    <source>
        <dbReference type="Pfam" id="PF20656"/>
    </source>
</evidence>
<dbReference type="Pfam" id="PF20656">
    <property type="entry name" value="MS_N"/>
    <property type="match status" value="1"/>
</dbReference>
<dbReference type="Proteomes" id="UP001362899">
    <property type="component" value="Unassembled WGS sequence"/>
</dbReference>
<reference evidence="13 14" key="1">
    <citation type="journal article" date="2023" name="Elife">
        <title>Identification of key yeast species and microbe-microbe interactions impacting larval growth of Drosophila in the wild.</title>
        <authorList>
            <person name="Mure A."/>
            <person name="Sugiura Y."/>
            <person name="Maeda R."/>
            <person name="Honda K."/>
            <person name="Sakurai N."/>
            <person name="Takahashi Y."/>
            <person name="Watada M."/>
            <person name="Katoh T."/>
            <person name="Gotoh A."/>
            <person name="Gotoh Y."/>
            <person name="Taniguchi I."/>
            <person name="Nakamura K."/>
            <person name="Hayashi T."/>
            <person name="Katayama T."/>
            <person name="Uemura T."/>
            <person name="Hattori Y."/>
        </authorList>
    </citation>
    <scope>NUCLEOTIDE SEQUENCE [LARGE SCALE GENOMIC DNA]</scope>
    <source>
        <strain evidence="13 14">SB-73</strain>
    </source>
</reference>
<evidence type="ECO:0000256" key="9">
    <source>
        <dbReference type="PIRSR" id="PIRSR001363-1"/>
    </source>
</evidence>
<feature type="domain" description="Malate synthase TIM barrel" evidence="10">
    <location>
        <begin position="171"/>
        <end position="415"/>
    </location>
</feature>
<organism evidence="13 14">
    <name type="scientific">Starmerella bacillaris</name>
    <name type="common">Yeast</name>
    <name type="synonym">Candida zemplinina</name>
    <dbReference type="NCBI Taxonomy" id="1247836"/>
    <lineage>
        <taxon>Eukaryota</taxon>
        <taxon>Fungi</taxon>
        <taxon>Dikarya</taxon>
        <taxon>Ascomycota</taxon>
        <taxon>Saccharomycotina</taxon>
        <taxon>Dipodascomycetes</taxon>
        <taxon>Dipodascales</taxon>
        <taxon>Trichomonascaceae</taxon>
        <taxon>Starmerella</taxon>
    </lineage>
</organism>
<dbReference type="FunFam" id="3.20.20.360:FF:000001">
    <property type="entry name" value="Malate synthase"/>
    <property type="match status" value="1"/>
</dbReference>
<dbReference type="Pfam" id="PF20659">
    <property type="entry name" value="MS_C"/>
    <property type="match status" value="1"/>
</dbReference>
<sequence length="533" mass="60225">MVAPTSVALNNVQYTAVSEEAKAKIFTDDAVAFIATLHRIFDSRRVELLKDRELLQRLIDDGNFPNFLESTKHIREDPTWRGPSPGPGLEDRRVEITGPPVRKMVINALNSNVFAFMADFEDSSTPTWSNMVEGQVNLYDAVRENISLKTEKKEYKLQSDRSHCQKKTYPTLINRPRGWHLVEKNFTVDGNPISGALFDFGLYFFHNAKELIKRGSGPYFYLPKTESYLESRLWNDIFNLAQNWLSIPIGTIRATVLIETIHAAFQMEEIIYELRAHCAGLNCGRWDYIFSFAKTFRNHPEFMLPDRDDVTMKAPFMTAYVKLLIQTCHKRGVHAMGGMAAQLPINTDPIADEKAKLKVIADKEREASAGHDGTWVAHPALAICALEPFNKYMPGPNQIYRRNESTLITASNLLNPYIPTSGITEAGIRKNIEIAIIYMVNWLRGSGAVAIFNSMEDAATAEVSRLQLITWVKHGAKTRNGDLITQDLVYKILDEVIVMHDCKEANVVSGILKAEIEGKKFSNFVTLDLYDAL</sequence>
<dbReference type="GO" id="GO:0004474">
    <property type="term" value="F:malate synthase activity"/>
    <property type="evidence" value="ECO:0007669"/>
    <property type="project" value="UniProtKB-EC"/>
</dbReference>
<keyword evidence="6" id="KW-0808">Transferase</keyword>
<dbReference type="FunFam" id="1.20.1220.12:FF:000001">
    <property type="entry name" value="Malate synthase"/>
    <property type="match status" value="1"/>
</dbReference>
<evidence type="ECO:0000256" key="7">
    <source>
        <dbReference type="ARBA" id="ARBA00023140"/>
    </source>
</evidence>
<proteinExistence type="inferred from homology"/>
<dbReference type="InterPro" id="IPR048355">
    <property type="entry name" value="MS_C"/>
</dbReference>
<evidence type="ECO:0000256" key="4">
    <source>
        <dbReference type="ARBA" id="ARBA00022435"/>
    </source>
</evidence>
<dbReference type="InterPro" id="IPR048356">
    <property type="entry name" value="MS_N"/>
</dbReference>
<dbReference type="PANTHER" id="PTHR42902">
    <property type="entry name" value="MALATE SYNTHASE"/>
    <property type="match status" value="1"/>
</dbReference>
<evidence type="ECO:0000256" key="2">
    <source>
        <dbReference type="ARBA" id="ARBA00006394"/>
    </source>
</evidence>
<evidence type="ECO:0000256" key="5">
    <source>
        <dbReference type="ARBA" id="ARBA00022532"/>
    </source>
</evidence>
<evidence type="ECO:0000313" key="14">
    <source>
        <dbReference type="Proteomes" id="UP001362899"/>
    </source>
</evidence>
<dbReference type="InterPro" id="IPR011076">
    <property type="entry name" value="Malate_synth_sf"/>
</dbReference>
<evidence type="ECO:0000256" key="8">
    <source>
        <dbReference type="ARBA" id="ARBA00047918"/>
    </source>
</evidence>
<evidence type="ECO:0000259" key="12">
    <source>
        <dbReference type="Pfam" id="PF20659"/>
    </source>
</evidence>
<keyword evidence="5" id="KW-0816">Tricarboxylic acid cycle</keyword>
<dbReference type="InterPro" id="IPR044856">
    <property type="entry name" value="Malate_synth_C_sf"/>
</dbReference>
<comment type="caution">
    <text evidence="13">The sequence shown here is derived from an EMBL/GenBank/DDBJ whole genome shotgun (WGS) entry which is preliminary data.</text>
</comment>
<dbReference type="PIRSF" id="PIRSF001363">
    <property type="entry name" value="Malate_synth"/>
    <property type="match status" value="1"/>
</dbReference>
<evidence type="ECO:0000256" key="1">
    <source>
        <dbReference type="ARBA" id="ARBA00004275"/>
    </source>
</evidence>
<dbReference type="InterPro" id="IPR046363">
    <property type="entry name" value="MS_N_TIM-barrel_dom"/>
</dbReference>
<dbReference type="GO" id="GO:0006097">
    <property type="term" value="P:glyoxylate cycle"/>
    <property type="evidence" value="ECO:0007669"/>
    <property type="project" value="UniProtKB-KW"/>
</dbReference>
<keyword evidence="7" id="KW-0576">Peroxisome</keyword>
<protein>
    <recommendedName>
        <fullName evidence="3">malate synthase</fullName>
        <ecNumber evidence="3">2.3.3.9</ecNumber>
    </recommendedName>
</protein>
<dbReference type="NCBIfam" id="TIGR01344">
    <property type="entry name" value="malate_syn_A"/>
    <property type="match status" value="1"/>
</dbReference>
<dbReference type="AlphaFoldDB" id="A0AAV5RI45"/>
<dbReference type="GO" id="GO:0006099">
    <property type="term" value="P:tricarboxylic acid cycle"/>
    <property type="evidence" value="ECO:0007669"/>
    <property type="project" value="UniProtKB-KW"/>
</dbReference>
<name>A0AAV5RI45_STABA</name>
<evidence type="ECO:0000313" key="13">
    <source>
        <dbReference type="EMBL" id="GMM50677.1"/>
    </source>
</evidence>
<comment type="similarity">
    <text evidence="2">Belongs to the malate synthase family.</text>
</comment>
<dbReference type="InterPro" id="IPR001465">
    <property type="entry name" value="Malate_synthase_TIM"/>
</dbReference>
<feature type="active site" description="Proton donor" evidence="9">
    <location>
        <position position="457"/>
    </location>
</feature>
<dbReference type="EC" id="2.3.3.9" evidence="3"/>
<keyword evidence="14" id="KW-1185">Reference proteome</keyword>